<comment type="caution">
    <text evidence="2">The sequence shown here is derived from an EMBL/GenBank/DDBJ whole genome shotgun (WGS) entry which is preliminary data.</text>
</comment>
<feature type="region of interest" description="Disordered" evidence="1">
    <location>
        <begin position="1"/>
        <end position="23"/>
    </location>
</feature>
<sequence length="58" mass="6983">MATFKIKAPKPPKPPKPPDRLQNLQTVRPLGKTKWVKAHWRWNYGTHQWEWVLGHWSK</sequence>
<evidence type="ECO:0000256" key="1">
    <source>
        <dbReference type="SAM" id="MobiDB-lite"/>
    </source>
</evidence>
<gene>
    <name evidence="2" type="ORF">ACFQ1T_09340</name>
</gene>
<dbReference type="Proteomes" id="UP001597106">
    <property type="component" value="Unassembled WGS sequence"/>
</dbReference>
<organism evidence="2 3">
    <name type="scientific">Methylophilus glucosoxydans</name>
    <dbReference type="NCBI Taxonomy" id="752553"/>
    <lineage>
        <taxon>Bacteria</taxon>
        <taxon>Pseudomonadati</taxon>
        <taxon>Pseudomonadota</taxon>
        <taxon>Betaproteobacteria</taxon>
        <taxon>Nitrosomonadales</taxon>
        <taxon>Methylophilaceae</taxon>
        <taxon>Methylophilus</taxon>
    </lineage>
</organism>
<name>A0ABW3GHG2_9PROT</name>
<accession>A0ABW3GHG2</accession>
<evidence type="ECO:0000313" key="3">
    <source>
        <dbReference type="Proteomes" id="UP001597106"/>
    </source>
</evidence>
<proteinExistence type="predicted"/>
<dbReference type="EMBL" id="JBHTJW010000002">
    <property type="protein sequence ID" value="MFD0929980.1"/>
    <property type="molecule type" value="Genomic_DNA"/>
</dbReference>
<dbReference type="RefSeq" id="WP_194741778.1">
    <property type="nucleotide sequence ID" value="NZ_JBHTJW010000002.1"/>
</dbReference>
<protein>
    <submittedName>
        <fullName evidence="2">Uncharacterized protein</fullName>
    </submittedName>
</protein>
<evidence type="ECO:0000313" key="2">
    <source>
        <dbReference type="EMBL" id="MFD0929980.1"/>
    </source>
</evidence>
<keyword evidence="3" id="KW-1185">Reference proteome</keyword>
<reference evidence="3" key="1">
    <citation type="journal article" date="2019" name="Int. J. Syst. Evol. Microbiol.">
        <title>The Global Catalogue of Microorganisms (GCM) 10K type strain sequencing project: providing services to taxonomists for standard genome sequencing and annotation.</title>
        <authorList>
            <consortium name="The Broad Institute Genomics Platform"/>
            <consortium name="The Broad Institute Genome Sequencing Center for Infectious Disease"/>
            <person name="Wu L."/>
            <person name="Ma J."/>
        </authorList>
    </citation>
    <scope>NUCLEOTIDE SEQUENCE [LARGE SCALE GENOMIC DNA]</scope>
    <source>
        <strain evidence="3">CCUG 59685</strain>
    </source>
</reference>